<dbReference type="EMBL" id="LAZR01012351">
    <property type="protein sequence ID" value="KKM27283.1"/>
    <property type="molecule type" value="Genomic_DNA"/>
</dbReference>
<feature type="non-terminal residue" evidence="1">
    <location>
        <position position="1"/>
    </location>
</feature>
<evidence type="ECO:0000313" key="1">
    <source>
        <dbReference type="EMBL" id="KKM27283.1"/>
    </source>
</evidence>
<name>A0A0F9KZ63_9ZZZZ</name>
<accession>A0A0F9KZ63</accession>
<proteinExistence type="predicted"/>
<protein>
    <submittedName>
        <fullName evidence="1">Uncharacterized protein</fullName>
    </submittedName>
</protein>
<gene>
    <name evidence="1" type="ORF">LCGC14_1576230</name>
</gene>
<sequence>FNILAPNRLKTSWDKTKYMEEVVELGV</sequence>
<organism evidence="1">
    <name type="scientific">marine sediment metagenome</name>
    <dbReference type="NCBI Taxonomy" id="412755"/>
    <lineage>
        <taxon>unclassified sequences</taxon>
        <taxon>metagenomes</taxon>
        <taxon>ecological metagenomes</taxon>
    </lineage>
</organism>
<reference evidence="1" key="1">
    <citation type="journal article" date="2015" name="Nature">
        <title>Complex archaea that bridge the gap between prokaryotes and eukaryotes.</title>
        <authorList>
            <person name="Spang A."/>
            <person name="Saw J.H."/>
            <person name="Jorgensen S.L."/>
            <person name="Zaremba-Niedzwiedzka K."/>
            <person name="Martijn J."/>
            <person name="Lind A.E."/>
            <person name="van Eijk R."/>
            <person name="Schleper C."/>
            <person name="Guy L."/>
            <person name="Ettema T.J."/>
        </authorList>
    </citation>
    <scope>NUCLEOTIDE SEQUENCE</scope>
</reference>
<comment type="caution">
    <text evidence="1">The sequence shown here is derived from an EMBL/GenBank/DDBJ whole genome shotgun (WGS) entry which is preliminary data.</text>
</comment>
<dbReference type="AlphaFoldDB" id="A0A0F9KZ63"/>